<dbReference type="PANTHER" id="PTHR32432">
    <property type="entry name" value="CELL DIVISION PROTEIN FTSA-RELATED"/>
    <property type="match status" value="1"/>
</dbReference>
<dbReference type="SMART" id="SM00842">
    <property type="entry name" value="FtsA"/>
    <property type="match status" value="1"/>
</dbReference>
<gene>
    <name evidence="2" type="ORF">UFOPK1446_00209</name>
</gene>
<dbReference type="Gene3D" id="3.30.420.40">
    <property type="match status" value="2"/>
</dbReference>
<feature type="domain" description="SHS2" evidence="1">
    <location>
        <begin position="6"/>
        <end position="174"/>
    </location>
</feature>
<dbReference type="InterPro" id="IPR043129">
    <property type="entry name" value="ATPase_NBD"/>
</dbReference>
<dbReference type="PIRSF" id="PIRSF019169">
    <property type="entry name" value="PilM"/>
    <property type="match status" value="1"/>
</dbReference>
<dbReference type="PANTHER" id="PTHR32432:SF3">
    <property type="entry name" value="ETHANOLAMINE UTILIZATION PROTEIN EUTJ"/>
    <property type="match status" value="1"/>
</dbReference>
<evidence type="ECO:0000259" key="1">
    <source>
        <dbReference type="SMART" id="SM00842"/>
    </source>
</evidence>
<organism evidence="2">
    <name type="scientific">freshwater metagenome</name>
    <dbReference type="NCBI Taxonomy" id="449393"/>
    <lineage>
        <taxon>unclassified sequences</taxon>
        <taxon>metagenomes</taxon>
        <taxon>ecological metagenomes</taxon>
    </lineage>
</organism>
<dbReference type="Gene3D" id="3.30.1490.300">
    <property type="match status" value="1"/>
</dbReference>
<evidence type="ECO:0000313" key="2">
    <source>
        <dbReference type="EMBL" id="CAB4537142.1"/>
    </source>
</evidence>
<dbReference type="GO" id="GO:0051301">
    <property type="term" value="P:cell division"/>
    <property type="evidence" value="ECO:0007669"/>
    <property type="project" value="InterPro"/>
</dbReference>
<dbReference type="InterPro" id="IPR005883">
    <property type="entry name" value="PilM"/>
</dbReference>
<dbReference type="AlphaFoldDB" id="A0A6J6BDT2"/>
<dbReference type="EMBL" id="CAEZSO010000025">
    <property type="protein sequence ID" value="CAB4537142.1"/>
    <property type="molecule type" value="Genomic_DNA"/>
</dbReference>
<name>A0A6J6BDT2_9ZZZZ</name>
<reference evidence="2" key="1">
    <citation type="submission" date="2020-05" db="EMBL/GenBank/DDBJ databases">
        <authorList>
            <person name="Chiriac C."/>
            <person name="Salcher M."/>
            <person name="Ghai R."/>
            <person name="Kavagutti S V."/>
        </authorList>
    </citation>
    <scope>NUCLEOTIDE SEQUENCE</scope>
</reference>
<protein>
    <submittedName>
        <fullName evidence="2">Unannotated protein</fullName>
    </submittedName>
</protein>
<dbReference type="SUPFAM" id="SSF53067">
    <property type="entry name" value="Actin-like ATPase domain"/>
    <property type="match status" value="2"/>
</dbReference>
<dbReference type="InterPro" id="IPR050696">
    <property type="entry name" value="FtsA/MreB"/>
</dbReference>
<accession>A0A6J6BDT2</accession>
<dbReference type="CDD" id="cd24049">
    <property type="entry name" value="ASKHA_NBD_PilM"/>
    <property type="match status" value="1"/>
</dbReference>
<dbReference type="NCBIfam" id="TIGR01175">
    <property type="entry name" value="pilM"/>
    <property type="match status" value="1"/>
</dbReference>
<proteinExistence type="predicted"/>
<dbReference type="Pfam" id="PF11104">
    <property type="entry name" value="PilM_2"/>
    <property type="match status" value="1"/>
</dbReference>
<dbReference type="InterPro" id="IPR003494">
    <property type="entry name" value="SHS2_FtsA"/>
</dbReference>
<sequence>MAGKTAIGLDIGSSGVRAAELSFGKNGITLEKFGQVELPEGSVRDGEVIDTDAVATAIKRLWAHSKFSSKSVVLGVANGKVIVRQVELPWMPAADLKQSLPFQVQEFIPIPVDEAVLDFLAVEEFHNEQGAPMVRGLLVAASRDMVMSAVTAVQAAGLTPSTVDLTPFALLRSLSTQTPYGVNEVEAVVDVGARVTNIVIHEGGVPRFVRILLMGGADITESVAERMGVPMEQAESLKQSLSSDAQWSSDSVDESLMHVMDSSGQAFVDEVRGSLDYYLASTGSAPISQLVLTGGGGRLVGLVNRLSQATRIPVVVGAPTSSLALGDTGLSPEQLQFLEPLTAVPVGLAMAVA</sequence>